<feature type="transmembrane region" description="Helical" evidence="1">
    <location>
        <begin position="87"/>
        <end position="107"/>
    </location>
</feature>
<evidence type="ECO:0000256" key="1">
    <source>
        <dbReference type="SAM" id="Phobius"/>
    </source>
</evidence>
<dbReference type="EMBL" id="CAFBQW010000029">
    <property type="protein sequence ID" value="CAB5063254.1"/>
    <property type="molecule type" value="Genomic_DNA"/>
</dbReference>
<reference evidence="2" key="1">
    <citation type="submission" date="2020-05" db="EMBL/GenBank/DDBJ databases">
        <authorList>
            <person name="Chiriac C."/>
            <person name="Salcher M."/>
            <person name="Ghai R."/>
            <person name="Kavagutti S V."/>
        </authorList>
    </citation>
    <scope>NUCLEOTIDE SEQUENCE</scope>
</reference>
<evidence type="ECO:0000313" key="2">
    <source>
        <dbReference type="EMBL" id="CAB5063254.1"/>
    </source>
</evidence>
<name>A0A6J7U9U2_9ZZZZ</name>
<proteinExistence type="predicted"/>
<sequence>MGHVATAALVIMLAVVFSGTYLAKLVGLYVPFLVPEGGSLHDGLYWGEFGFTIVSGCMAILVLTMIRCRDHWLVPILSYKAFTAVGVRSYGLYLIHVPLGVLLIETVGRKSELLALILYVPLLVLCTEIAHRWVEKPAMKLKTRMAAPGASGTAQRDATPLSE</sequence>
<dbReference type="AlphaFoldDB" id="A0A6J7U9U2"/>
<keyword evidence="1" id="KW-0812">Transmembrane</keyword>
<protein>
    <submittedName>
        <fullName evidence="2">Unannotated protein</fullName>
    </submittedName>
</protein>
<keyword evidence="1" id="KW-0472">Membrane</keyword>
<accession>A0A6J7U9U2</accession>
<gene>
    <name evidence="2" type="ORF">UFOPK4354_00405</name>
</gene>
<feature type="transmembrane region" description="Helical" evidence="1">
    <location>
        <begin position="46"/>
        <end position="66"/>
    </location>
</feature>
<feature type="transmembrane region" description="Helical" evidence="1">
    <location>
        <begin position="113"/>
        <end position="134"/>
    </location>
</feature>
<keyword evidence="1" id="KW-1133">Transmembrane helix</keyword>
<organism evidence="2">
    <name type="scientific">freshwater metagenome</name>
    <dbReference type="NCBI Taxonomy" id="449393"/>
    <lineage>
        <taxon>unclassified sequences</taxon>
        <taxon>metagenomes</taxon>
        <taxon>ecological metagenomes</taxon>
    </lineage>
</organism>